<keyword evidence="3 5" id="KW-0964">Secreted</keyword>
<evidence type="ECO:0000256" key="3">
    <source>
        <dbReference type="ARBA" id="ARBA00022525"/>
    </source>
</evidence>
<comment type="subcellular location">
    <subcellularLocation>
        <location evidence="1 5">Secreted</location>
    </subcellularLocation>
</comment>
<dbReference type="EMBL" id="JAENGY010000092">
    <property type="protein sequence ID" value="KAG6974268.1"/>
    <property type="molecule type" value="Genomic_DNA"/>
</dbReference>
<evidence type="ECO:0000256" key="2">
    <source>
        <dbReference type="ARBA" id="ARBA00010400"/>
    </source>
</evidence>
<comment type="caution">
    <text evidence="7">The sequence shown here is derived from an EMBL/GenBank/DDBJ whole genome shotgun (WGS) entry which is preliminary data.</text>
</comment>
<feature type="signal peptide" evidence="5">
    <location>
        <begin position="1"/>
        <end position="22"/>
    </location>
</feature>
<sequence>MRSNYALLLVVAVTCTVCGALSVETSASSVKLSNAVPPDYVPSDAWLDADSQKRSLRSHDAEEEERQDAKESMMISNLMDKLDPKLRTYKAFGNALLKQGEPKKLYKKWNPSKWDKPRGCLQPPCVAP</sequence>
<evidence type="ECO:0000256" key="5">
    <source>
        <dbReference type="RuleBase" id="RU367124"/>
    </source>
</evidence>
<accession>A0A8J5MA93</accession>
<evidence type="ECO:0000313" key="7">
    <source>
        <dbReference type="EMBL" id="KAG6974268.1"/>
    </source>
</evidence>
<dbReference type="Proteomes" id="UP000709295">
    <property type="component" value="Unassembled WGS sequence"/>
</dbReference>
<proteinExistence type="inferred from homology"/>
<protein>
    <recommendedName>
        <fullName evidence="5">RxLR effector protein</fullName>
    </recommendedName>
</protein>
<gene>
    <name evidence="7" type="ORF">JG688_00003155</name>
</gene>
<feature type="chain" id="PRO_5035340300" description="RxLR effector protein" evidence="5">
    <location>
        <begin position="23"/>
        <end position="128"/>
    </location>
</feature>
<evidence type="ECO:0000313" key="8">
    <source>
        <dbReference type="Proteomes" id="UP000709295"/>
    </source>
</evidence>
<dbReference type="GO" id="GO:0005576">
    <property type="term" value="C:extracellular region"/>
    <property type="evidence" value="ECO:0007669"/>
    <property type="project" value="UniProtKB-SubCell"/>
</dbReference>
<evidence type="ECO:0000256" key="6">
    <source>
        <dbReference type="SAM" id="MobiDB-lite"/>
    </source>
</evidence>
<reference evidence="7" key="1">
    <citation type="submission" date="2021-01" db="EMBL/GenBank/DDBJ databases">
        <title>Phytophthora aleatoria, a newly-described species from Pinus radiata is distinct from Phytophthora cactorum isolates based on comparative genomics.</title>
        <authorList>
            <person name="Mcdougal R."/>
            <person name="Panda P."/>
            <person name="Williams N."/>
            <person name="Studholme D.J."/>
        </authorList>
    </citation>
    <scope>NUCLEOTIDE SEQUENCE</scope>
    <source>
        <strain evidence="7">NZFS 4037</strain>
    </source>
</reference>
<comment type="function">
    <text evidence="5">Effector that suppresses plant defense responses during pathogen infection.</text>
</comment>
<evidence type="ECO:0000256" key="1">
    <source>
        <dbReference type="ARBA" id="ARBA00004613"/>
    </source>
</evidence>
<keyword evidence="4 5" id="KW-0732">Signal</keyword>
<comment type="domain">
    <text evidence="5">The RxLR-dEER motif acts to carry the protein into the host cell cytoplasm through binding to cell surface phosphatidylinositol-3-phosphate.</text>
</comment>
<dbReference type="Pfam" id="PF16810">
    <property type="entry name" value="RXLR"/>
    <property type="match status" value="1"/>
</dbReference>
<evidence type="ECO:0000256" key="4">
    <source>
        <dbReference type="ARBA" id="ARBA00022729"/>
    </source>
</evidence>
<feature type="compositionally biased region" description="Basic and acidic residues" evidence="6">
    <location>
        <begin position="51"/>
        <end position="60"/>
    </location>
</feature>
<feature type="region of interest" description="Disordered" evidence="6">
    <location>
        <begin position="51"/>
        <end position="74"/>
    </location>
</feature>
<dbReference type="AlphaFoldDB" id="A0A8J5MA93"/>
<organism evidence="7 8">
    <name type="scientific">Phytophthora aleatoria</name>
    <dbReference type="NCBI Taxonomy" id="2496075"/>
    <lineage>
        <taxon>Eukaryota</taxon>
        <taxon>Sar</taxon>
        <taxon>Stramenopiles</taxon>
        <taxon>Oomycota</taxon>
        <taxon>Peronosporomycetes</taxon>
        <taxon>Peronosporales</taxon>
        <taxon>Peronosporaceae</taxon>
        <taxon>Phytophthora</taxon>
    </lineage>
</organism>
<comment type="similarity">
    <text evidence="2 5">Belongs to the RxLR effector family.</text>
</comment>
<name>A0A8J5MA93_9STRA</name>
<dbReference type="InterPro" id="IPR031825">
    <property type="entry name" value="RXLR"/>
</dbReference>
<keyword evidence="8" id="KW-1185">Reference proteome</keyword>